<dbReference type="Pfam" id="PF04909">
    <property type="entry name" value="Amidohydro_2"/>
    <property type="match status" value="1"/>
</dbReference>
<dbReference type="InterPro" id="IPR052350">
    <property type="entry name" value="Metallo-dep_Lactonases"/>
</dbReference>
<organism evidence="3 4">
    <name type="scientific">Chelatococcus caeni</name>
    <dbReference type="NCBI Taxonomy" id="1348468"/>
    <lineage>
        <taxon>Bacteria</taxon>
        <taxon>Pseudomonadati</taxon>
        <taxon>Pseudomonadota</taxon>
        <taxon>Alphaproteobacteria</taxon>
        <taxon>Hyphomicrobiales</taxon>
        <taxon>Chelatococcaceae</taxon>
        <taxon>Chelatococcus</taxon>
    </lineage>
</organism>
<dbReference type="InterPro" id="IPR006680">
    <property type="entry name" value="Amidohydro-rel"/>
</dbReference>
<dbReference type="Proteomes" id="UP000577362">
    <property type="component" value="Unassembled WGS sequence"/>
</dbReference>
<dbReference type="AlphaFoldDB" id="A0A840C8L9"/>
<evidence type="ECO:0000259" key="2">
    <source>
        <dbReference type="Pfam" id="PF04909"/>
    </source>
</evidence>
<evidence type="ECO:0000256" key="1">
    <source>
        <dbReference type="ARBA" id="ARBA00038310"/>
    </source>
</evidence>
<protein>
    <submittedName>
        <fullName evidence="3">L-fuconolactonase</fullName>
        <ecNumber evidence="3">3.1.1.-</ecNumber>
    </submittedName>
</protein>
<dbReference type="PANTHER" id="PTHR43569">
    <property type="entry name" value="AMIDOHYDROLASE"/>
    <property type="match status" value="1"/>
</dbReference>
<dbReference type="PANTHER" id="PTHR43569:SF2">
    <property type="entry name" value="AMIDOHYDROLASE-RELATED DOMAIN-CONTAINING PROTEIN"/>
    <property type="match status" value="1"/>
</dbReference>
<dbReference type="Gene3D" id="3.20.20.140">
    <property type="entry name" value="Metal-dependent hydrolases"/>
    <property type="match status" value="1"/>
</dbReference>
<name>A0A840C8L9_9HYPH</name>
<dbReference type="EC" id="3.1.1.-" evidence="3"/>
<keyword evidence="4" id="KW-1185">Reference proteome</keyword>
<proteinExistence type="inferred from homology"/>
<dbReference type="GO" id="GO:0016787">
    <property type="term" value="F:hydrolase activity"/>
    <property type="evidence" value="ECO:0007669"/>
    <property type="project" value="UniProtKB-KW"/>
</dbReference>
<comment type="similarity">
    <text evidence="1">Belongs to the metallo-dependent hydrolases superfamily.</text>
</comment>
<comment type="caution">
    <text evidence="3">The sequence shown here is derived from an EMBL/GenBank/DDBJ whole genome shotgun (WGS) entry which is preliminary data.</text>
</comment>
<gene>
    <name evidence="3" type="ORF">GGR16_004999</name>
</gene>
<reference evidence="3 4" key="1">
    <citation type="submission" date="2020-08" db="EMBL/GenBank/DDBJ databases">
        <title>Genomic Encyclopedia of Type Strains, Phase IV (KMG-IV): sequencing the most valuable type-strain genomes for metagenomic binning, comparative biology and taxonomic classification.</title>
        <authorList>
            <person name="Goeker M."/>
        </authorList>
    </citation>
    <scope>NUCLEOTIDE SEQUENCE [LARGE SCALE GENOMIC DNA]</scope>
    <source>
        <strain evidence="3 4">DSM 103737</strain>
    </source>
</reference>
<dbReference type="InterPro" id="IPR032466">
    <property type="entry name" value="Metal_Hydrolase"/>
</dbReference>
<dbReference type="RefSeq" id="WP_019401752.1">
    <property type="nucleotide sequence ID" value="NZ_JACIEN010000010.1"/>
</dbReference>
<evidence type="ECO:0000313" key="3">
    <source>
        <dbReference type="EMBL" id="MBB4019938.1"/>
    </source>
</evidence>
<feature type="domain" description="Amidohydrolase-related" evidence="2">
    <location>
        <begin position="5"/>
        <end position="281"/>
    </location>
</feature>
<evidence type="ECO:0000313" key="4">
    <source>
        <dbReference type="Proteomes" id="UP000577362"/>
    </source>
</evidence>
<dbReference type="EMBL" id="JACIEN010000010">
    <property type="protein sequence ID" value="MBB4019938.1"/>
    <property type="molecule type" value="Genomic_DNA"/>
</dbReference>
<accession>A0A840C8L9</accession>
<keyword evidence="3" id="KW-0378">Hydrolase</keyword>
<sequence length="283" mass="30879">MSGRIDAHHHFWNPQEADYPWMAPDALAPIRRPFGPQDMAPLIAAAGITRTVLVQTRSDMEETRRFLAQAQDNAFIAGVVGWVDLTGPDVAGAVGQLRRAPGGAFLKGIRHQAHDEDDADWLARPDVIAGIAAVGHEGLAYDLLVRERELPAALRCVDANPNVRFVLDHMAKPRIAEGAMEPWSALMAELAARPNVWCKVSGLVTEADWDRWTPQDLAPYVARAIALFGSERLIFGSDWPVCLLAADYARVVLTAEELLAPLGEYGRSRVFGGNAAQVYQLAG</sequence>
<dbReference type="SUPFAM" id="SSF51556">
    <property type="entry name" value="Metallo-dependent hydrolases"/>
    <property type="match status" value="1"/>
</dbReference>